<keyword evidence="2" id="KW-0812">Transmembrane</keyword>
<reference evidence="3 4" key="1">
    <citation type="submission" date="2019-05" db="EMBL/GenBank/DDBJ databases">
        <title>Streptomyces sp. NEAU-C151, a novel actinomycete isolated from soil.</title>
        <authorList>
            <person name="Han L."/>
            <person name="Jiang H."/>
        </authorList>
    </citation>
    <scope>NUCLEOTIDE SEQUENCE [LARGE SCALE GENOMIC DNA]</scope>
    <source>
        <strain evidence="3 4">NEAU-C151</strain>
    </source>
</reference>
<dbReference type="EMBL" id="VBZC01000035">
    <property type="protein sequence ID" value="TLS42919.1"/>
    <property type="molecule type" value="Genomic_DNA"/>
</dbReference>
<evidence type="ECO:0000256" key="1">
    <source>
        <dbReference type="SAM" id="MobiDB-lite"/>
    </source>
</evidence>
<evidence type="ECO:0000313" key="4">
    <source>
        <dbReference type="Proteomes" id="UP000305906"/>
    </source>
</evidence>
<comment type="caution">
    <text evidence="3">The sequence shown here is derived from an EMBL/GenBank/DDBJ whole genome shotgun (WGS) entry which is preliminary data.</text>
</comment>
<protein>
    <submittedName>
        <fullName evidence="3">Uncharacterized protein</fullName>
    </submittedName>
</protein>
<dbReference type="AlphaFoldDB" id="A0A5R9FK46"/>
<feature type="transmembrane region" description="Helical" evidence="2">
    <location>
        <begin position="94"/>
        <end position="116"/>
    </location>
</feature>
<feature type="transmembrane region" description="Helical" evidence="2">
    <location>
        <begin position="158"/>
        <end position="177"/>
    </location>
</feature>
<organism evidence="3 4">
    <name type="scientific">Streptomyces montanus</name>
    <dbReference type="NCBI Taxonomy" id="2580423"/>
    <lineage>
        <taxon>Bacteria</taxon>
        <taxon>Bacillati</taxon>
        <taxon>Actinomycetota</taxon>
        <taxon>Actinomycetes</taxon>
        <taxon>Kitasatosporales</taxon>
        <taxon>Streptomycetaceae</taxon>
        <taxon>Streptomyces</taxon>
    </lineage>
</organism>
<dbReference type="RefSeq" id="WP_138048031.1">
    <property type="nucleotide sequence ID" value="NZ_VBZC01000035.1"/>
</dbReference>
<feature type="region of interest" description="Disordered" evidence="1">
    <location>
        <begin position="1"/>
        <end position="30"/>
    </location>
</feature>
<evidence type="ECO:0000313" key="3">
    <source>
        <dbReference type="EMBL" id="TLS42919.1"/>
    </source>
</evidence>
<keyword evidence="2" id="KW-1133">Transmembrane helix</keyword>
<feature type="transmembrane region" description="Helical" evidence="2">
    <location>
        <begin position="183"/>
        <end position="202"/>
    </location>
</feature>
<proteinExistence type="predicted"/>
<keyword evidence="4" id="KW-1185">Reference proteome</keyword>
<dbReference type="Proteomes" id="UP000305906">
    <property type="component" value="Unassembled WGS sequence"/>
</dbReference>
<accession>A0A5R9FK46</accession>
<sequence length="384" mass="41123">MTNTSNERPSPQGSLFRAAPLPEAPGAPTSSADRVTLLRAQADALNALVREDLSRGRSAVFLLCAVVLTAVCALVPVVMIDVATSKDGNDATDVAVAGVLACLLLALLALPALLVLRRLRVRGVQRRRLMEQWAAVDRGYDSEFPSVYGSQGYPHARFFNACLVLTLVLILVIAVLADTSDPSVLAMLPGLAAAGFLAWAPIKKYADRFSWSSREQVIRGRERRRQKHREQVNATPTAQVFLAFGLPRFLLRRRRDRATLAEAALPLAAAFGSGTSVYPIRYGLNEVTDQVSVAGPAAWDRGPVRMGALVQEGDTLRLRGTDGTALDLPLAQLLGAAFIANTVAWLDPTVDLLLHSGEAIEVRTSDARVLADALSSAGVRTVSA</sequence>
<name>A0A5R9FK46_9ACTN</name>
<feature type="compositionally biased region" description="Polar residues" evidence="1">
    <location>
        <begin position="1"/>
        <end position="13"/>
    </location>
</feature>
<gene>
    <name evidence="3" type="ORF">FE633_28400</name>
</gene>
<keyword evidence="2" id="KW-0472">Membrane</keyword>
<feature type="transmembrane region" description="Helical" evidence="2">
    <location>
        <begin position="60"/>
        <end position="82"/>
    </location>
</feature>
<evidence type="ECO:0000256" key="2">
    <source>
        <dbReference type="SAM" id="Phobius"/>
    </source>
</evidence>